<dbReference type="RefSeq" id="XP_003645201.1">
    <property type="nucleotide sequence ID" value="XM_003645153.1"/>
</dbReference>
<dbReference type="InParanoid" id="G8JNV9"/>
<dbReference type="Pfam" id="PF17652">
    <property type="entry name" value="Glyco_hydro81C"/>
    <property type="match status" value="1"/>
</dbReference>
<dbReference type="STRING" id="931890.G8JNV9"/>
<sequence>MLFLNFLLYAGLASSMFTYFNIYFSFHYVFNTIVPTPTIPSMELLPPEPTGVANPNDYSDVSIPEDSDSSDKYSPIDLFKPIAIDDPPSIFPRYQSALDLPPGVSNDGPYGTNEFYTNLIVGSQNQRAFVLPYVVWKHRSDGFGLAVSHTVKYPNLIGYSGAGRFSSINSTTAVADLVFSAHSFTESRSLFEVSELGPSSCRVTIRDRATSDYLDIPLVQGMGFTTGIYHGSLVAKLHSEVGFKRLIKEYSGDTVIGTSKYRITLNNGVQWLVYVSFPREYLFRYFDFWFHLKIFDAKTIIASSPMSGLIIQVAEAPKDRNMEISYDRSAGMYVTKFELQGVSDRTRAEYSFEYTTIGDSKSGLPIVFALPHHLRMLTPESLAATTNIQCQTNTKGIMTGFLTKSLKFVNHLESKVSWLPYNSQADLKYSSKQLNLLSRVANKELQVDVLSSITGLNTYFGGKIIDKFAYILLTVSEILDDKNLTLKALDSMKSVFDVLLANKQTYPLFYDIKFGGVASTADLGSYQSFIDFGNTYYNDHHFHFAYLIHAAAVIGYVDGKHNGTWAHDNKEWVNALIRDVANPSNEDTYFPVSRMFDWYHGHSWASGLYENPRGRNQESSSEDLNFAYAMKMWGKVIGDTSMELRGDLMISIMKESFNSYYLYSDDNEIEPAQLVKNKVSGILFEDMIDYTTYFGTNIEYIHGIHMLPIIPASSETRGPKFVAEEWNQKLSGIVDELNTGWRSILELNRALYDPKASYNFFAQKNVSYADYLDSGLSRTWALAFSGGLANTSDLL</sequence>
<dbReference type="Gene3D" id="1.10.287.1170">
    <property type="entry name" value="glycoside hydrolase family 81 endo-[beta] glucanase"/>
    <property type="match status" value="1"/>
</dbReference>
<evidence type="ECO:0000256" key="6">
    <source>
        <dbReference type="ARBA" id="ARBA00023295"/>
    </source>
</evidence>
<dbReference type="Pfam" id="PF03639">
    <property type="entry name" value="Glyco_hydro_81"/>
    <property type="match status" value="1"/>
</dbReference>
<evidence type="ECO:0000256" key="8">
    <source>
        <dbReference type="ARBA" id="ARBA00023326"/>
    </source>
</evidence>
<dbReference type="GO" id="GO:0000920">
    <property type="term" value="P:septum digestion after cytokinesis"/>
    <property type="evidence" value="ECO:0007669"/>
    <property type="project" value="EnsemblFungi"/>
</dbReference>
<keyword evidence="7" id="KW-0961">Cell wall biogenesis/degradation</keyword>
<evidence type="ECO:0000256" key="7">
    <source>
        <dbReference type="ARBA" id="ARBA00023316"/>
    </source>
</evidence>
<evidence type="ECO:0000256" key="4">
    <source>
        <dbReference type="ARBA" id="ARBA00022801"/>
    </source>
</evidence>
<dbReference type="AlphaFoldDB" id="G8JNV9"/>
<dbReference type="GeneID" id="11471971"/>
<keyword evidence="9" id="KW-1133">Transmembrane helix</keyword>
<feature type="domain" description="Glycosyl hydrolase family 81 N-terminal" evidence="10">
    <location>
        <begin position="103"/>
        <end position="423"/>
    </location>
</feature>
<dbReference type="EC" id="3.2.1.39" evidence="3"/>
<dbReference type="Proteomes" id="UP000006790">
    <property type="component" value="Chromosome 2"/>
</dbReference>
<evidence type="ECO:0000256" key="2">
    <source>
        <dbReference type="ARBA" id="ARBA00010730"/>
    </source>
</evidence>
<dbReference type="InterPro" id="IPR040720">
    <property type="entry name" value="GH81_C"/>
</dbReference>
<gene>
    <name evidence="12" type="ordered locus">Ecym_2674</name>
</gene>
<evidence type="ECO:0000259" key="10">
    <source>
        <dbReference type="Pfam" id="PF03639"/>
    </source>
</evidence>
<dbReference type="HOGENOM" id="CLU_005482_2_1_1"/>
<protein>
    <recommendedName>
        <fullName evidence="3">glucan endo-1,3-beta-D-glucosidase</fullName>
        <ecNumber evidence="3">3.2.1.39</ecNumber>
    </recommendedName>
</protein>
<dbReference type="GO" id="GO:0000272">
    <property type="term" value="P:polysaccharide catabolic process"/>
    <property type="evidence" value="ECO:0007669"/>
    <property type="project" value="UniProtKB-KW"/>
</dbReference>
<comment type="catalytic activity">
    <reaction evidence="1">
        <text>Hydrolysis of (1-&gt;3)-beta-D-glucosidic linkages in (1-&gt;3)-beta-D-glucans.</text>
        <dbReference type="EC" id="3.2.1.39"/>
    </reaction>
</comment>
<feature type="transmembrane region" description="Helical" evidence="9">
    <location>
        <begin position="7"/>
        <end position="30"/>
    </location>
</feature>
<dbReference type="Gene3D" id="2.70.98.30">
    <property type="entry name" value="Golgi alpha-mannosidase II, domain 4"/>
    <property type="match status" value="1"/>
</dbReference>
<dbReference type="eggNOG" id="KOG2254">
    <property type="taxonomic scope" value="Eukaryota"/>
</dbReference>
<dbReference type="GO" id="GO:0009986">
    <property type="term" value="C:cell surface"/>
    <property type="evidence" value="ECO:0007669"/>
    <property type="project" value="TreeGrafter"/>
</dbReference>
<dbReference type="GO" id="GO:0042973">
    <property type="term" value="F:glucan endo-1,3-beta-D-glucosidase activity"/>
    <property type="evidence" value="ECO:0007669"/>
    <property type="project" value="UniProtKB-EC"/>
</dbReference>
<dbReference type="Gene3D" id="1.20.5.420">
    <property type="entry name" value="Immunoglobulin FC, subunit C"/>
    <property type="match status" value="1"/>
</dbReference>
<dbReference type="OrthoDB" id="4473401at2759"/>
<evidence type="ECO:0000256" key="5">
    <source>
        <dbReference type="ARBA" id="ARBA00023277"/>
    </source>
</evidence>
<accession>G8JNV9</accession>
<dbReference type="FunCoup" id="G8JNV9">
    <property type="interactions" value="208"/>
</dbReference>
<evidence type="ECO:0000259" key="11">
    <source>
        <dbReference type="Pfam" id="PF17652"/>
    </source>
</evidence>
<dbReference type="EMBL" id="CP002498">
    <property type="protein sequence ID" value="AET38384.1"/>
    <property type="molecule type" value="Genomic_DNA"/>
</dbReference>
<keyword evidence="5" id="KW-0119">Carbohydrate metabolism</keyword>
<evidence type="ECO:0000256" key="9">
    <source>
        <dbReference type="SAM" id="Phobius"/>
    </source>
</evidence>
<proteinExistence type="inferred from homology"/>
<keyword evidence="8" id="KW-0624">Polysaccharide degradation</keyword>
<dbReference type="PANTHER" id="PTHR31983:SF20">
    <property type="entry name" value="GLUCAN ENDO-1,3-BETA-D-GLUCOSIDASE 1"/>
    <property type="match status" value="1"/>
</dbReference>
<dbReference type="GO" id="GO:0052861">
    <property type="term" value="F:endo-1,3(4)-beta-glucanase activity"/>
    <property type="evidence" value="ECO:0007669"/>
    <property type="project" value="InterPro"/>
</dbReference>
<keyword evidence="9" id="KW-0472">Membrane</keyword>
<dbReference type="InterPro" id="IPR040451">
    <property type="entry name" value="GH81_N"/>
</dbReference>
<keyword evidence="9" id="KW-0812">Transmembrane</keyword>
<comment type="similarity">
    <text evidence="2">Belongs to the glycosyl hydrolase 81 family.</text>
</comment>
<dbReference type="GO" id="GO:0030428">
    <property type="term" value="C:cell septum"/>
    <property type="evidence" value="ECO:0007669"/>
    <property type="project" value="EnsemblFungi"/>
</dbReference>
<dbReference type="PANTHER" id="PTHR31983">
    <property type="entry name" value="ENDO-1,3(4)-BETA-GLUCANASE 1"/>
    <property type="match status" value="1"/>
</dbReference>
<dbReference type="GO" id="GO:0005621">
    <property type="term" value="C:cellular bud scar"/>
    <property type="evidence" value="ECO:0007669"/>
    <property type="project" value="EnsemblFungi"/>
</dbReference>
<keyword evidence="4" id="KW-0378">Hydrolase</keyword>
<keyword evidence="13" id="KW-1185">Reference proteome</keyword>
<dbReference type="GO" id="GO:0071555">
    <property type="term" value="P:cell wall organization"/>
    <property type="evidence" value="ECO:0007669"/>
    <property type="project" value="UniProtKB-KW"/>
</dbReference>
<dbReference type="InterPro" id="IPR005200">
    <property type="entry name" value="Endo-beta-glucanase"/>
</dbReference>
<evidence type="ECO:0000256" key="3">
    <source>
        <dbReference type="ARBA" id="ARBA00012780"/>
    </source>
</evidence>
<evidence type="ECO:0000313" key="13">
    <source>
        <dbReference type="Proteomes" id="UP000006790"/>
    </source>
</evidence>
<organism evidence="12 13">
    <name type="scientific">Eremothecium cymbalariae (strain CBS 270.75 / DBVPG 7215 / KCTC 17166 / NRRL Y-17582)</name>
    <name type="common">Yeast</name>
    <dbReference type="NCBI Taxonomy" id="931890"/>
    <lineage>
        <taxon>Eukaryota</taxon>
        <taxon>Fungi</taxon>
        <taxon>Dikarya</taxon>
        <taxon>Ascomycota</taxon>
        <taxon>Saccharomycotina</taxon>
        <taxon>Saccharomycetes</taxon>
        <taxon>Saccharomycetales</taxon>
        <taxon>Saccharomycetaceae</taxon>
        <taxon>Eremothecium</taxon>
    </lineage>
</organism>
<dbReference type="PROSITE" id="PS52008">
    <property type="entry name" value="GH81"/>
    <property type="match status" value="1"/>
</dbReference>
<evidence type="ECO:0000256" key="1">
    <source>
        <dbReference type="ARBA" id="ARBA00000382"/>
    </source>
</evidence>
<dbReference type="KEGG" id="erc:Ecym_2674"/>
<evidence type="ECO:0000313" key="12">
    <source>
        <dbReference type="EMBL" id="AET38384.1"/>
    </source>
</evidence>
<dbReference type="OMA" id="HYPGWTS"/>
<name>G8JNV9_ERECY</name>
<keyword evidence="6" id="KW-0326">Glycosidase</keyword>
<reference evidence="13" key="1">
    <citation type="journal article" date="2012" name="G3 (Bethesda)">
        <title>Pichia sorbitophila, an interspecies yeast hybrid reveals early steps of genome resolution following polyploidization.</title>
        <authorList>
            <person name="Leh Louis V."/>
            <person name="Despons L."/>
            <person name="Friedrich A."/>
            <person name="Martin T."/>
            <person name="Durrens P."/>
            <person name="Casaregola S."/>
            <person name="Neuveglise C."/>
            <person name="Fairhead C."/>
            <person name="Marck C."/>
            <person name="Cruz J.A."/>
            <person name="Straub M.L."/>
            <person name="Kugler V."/>
            <person name="Sacerdot C."/>
            <person name="Uzunov Z."/>
            <person name="Thierry A."/>
            <person name="Weiss S."/>
            <person name="Bleykasten C."/>
            <person name="De Montigny J."/>
            <person name="Jacques N."/>
            <person name="Jung P."/>
            <person name="Lemaire M."/>
            <person name="Mallet S."/>
            <person name="Morel G."/>
            <person name="Richard G.F."/>
            <person name="Sarkar A."/>
            <person name="Savel G."/>
            <person name="Schacherer J."/>
            <person name="Seret M.L."/>
            <person name="Talla E."/>
            <person name="Samson G."/>
            <person name="Jubin C."/>
            <person name="Poulain J."/>
            <person name="Vacherie B."/>
            <person name="Barbe V."/>
            <person name="Pelletier E."/>
            <person name="Sherman D.J."/>
            <person name="Westhof E."/>
            <person name="Weissenbach J."/>
            <person name="Baret P.V."/>
            <person name="Wincker P."/>
            <person name="Gaillardin C."/>
            <person name="Dujon B."/>
            <person name="Souciet J.L."/>
        </authorList>
    </citation>
    <scope>NUCLEOTIDE SEQUENCE [LARGE SCALE GENOMIC DNA]</scope>
    <source>
        <strain evidence="13">CBS 270.75 / DBVPG 7215 / KCTC 17166 / NRRL Y-17582</strain>
    </source>
</reference>
<feature type="domain" description="Glycosyl hydrolase family 81 C-terminal" evidence="11">
    <location>
        <begin position="428"/>
        <end position="782"/>
    </location>
</feature>